<dbReference type="InParanoid" id="A0A0M8K9R1"/>
<feature type="transmembrane region" description="Helical" evidence="6">
    <location>
        <begin position="111"/>
        <end position="137"/>
    </location>
</feature>
<keyword evidence="9" id="KW-1185">Reference proteome</keyword>
<feature type="transmembrane region" description="Helical" evidence="6">
    <location>
        <begin position="214"/>
        <end position="234"/>
    </location>
</feature>
<evidence type="ECO:0008006" key="11">
    <source>
        <dbReference type="Google" id="ProtNLM"/>
    </source>
</evidence>
<dbReference type="OrthoDB" id="9786506at2"/>
<evidence type="ECO:0000256" key="1">
    <source>
        <dbReference type="ARBA" id="ARBA00004651"/>
    </source>
</evidence>
<dbReference type="PANTHER" id="PTHR39087:SF2">
    <property type="entry name" value="UPF0104 MEMBRANE PROTEIN MJ1595"/>
    <property type="match status" value="1"/>
</dbReference>
<dbReference type="RefSeq" id="WP_054493186.1">
    <property type="nucleotide sequence ID" value="NZ_BBZA01000137.1"/>
</dbReference>
<evidence type="ECO:0000313" key="10">
    <source>
        <dbReference type="Proteomes" id="UP000050502"/>
    </source>
</evidence>
<feature type="transmembrane region" description="Helical" evidence="6">
    <location>
        <begin position="149"/>
        <end position="169"/>
    </location>
</feature>
<keyword evidence="4 6" id="KW-1133">Transmembrane helix</keyword>
<keyword evidence="3 6" id="KW-0812">Transmembrane</keyword>
<dbReference type="Proteomes" id="UP000037784">
    <property type="component" value="Unassembled WGS sequence"/>
</dbReference>
<comment type="caution">
    <text evidence="7">The sequence shown here is derived from an EMBL/GenBank/DDBJ whole genome shotgun (WGS) entry which is preliminary data.</text>
</comment>
<dbReference type="STRING" id="872965.SE16_09050"/>
<dbReference type="PANTHER" id="PTHR39087">
    <property type="entry name" value="UPF0104 MEMBRANE PROTEIN MJ1595"/>
    <property type="match status" value="1"/>
</dbReference>
<keyword evidence="5 6" id="KW-0472">Membrane</keyword>
<dbReference type="NCBIfam" id="TIGR00374">
    <property type="entry name" value="flippase-like domain"/>
    <property type="match status" value="1"/>
</dbReference>
<proteinExistence type="predicted"/>
<gene>
    <name evidence="7" type="ORF">ARMA_1762</name>
    <name evidence="8" type="ORF">SE16_09050</name>
</gene>
<feature type="transmembrane region" description="Helical" evidence="6">
    <location>
        <begin position="246"/>
        <end position="268"/>
    </location>
</feature>
<keyword evidence="2" id="KW-1003">Cell membrane</keyword>
<dbReference type="Proteomes" id="UP000050502">
    <property type="component" value="Unassembled WGS sequence"/>
</dbReference>
<feature type="transmembrane region" description="Helical" evidence="6">
    <location>
        <begin position="288"/>
        <end position="313"/>
    </location>
</feature>
<evidence type="ECO:0000313" key="7">
    <source>
        <dbReference type="EMBL" id="GAP63339.1"/>
    </source>
</evidence>
<name>A0A0M8K9R1_9CHLR</name>
<feature type="transmembrane region" description="Helical" evidence="6">
    <location>
        <begin position="71"/>
        <end position="91"/>
    </location>
</feature>
<organism evidence="7 9">
    <name type="scientific">Ardenticatena maritima</name>
    <dbReference type="NCBI Taxonomy" id="872965"/>
    <lineage>
        <taxon>Bacteria</taxon>
        <taxon>Bacillati</taxon>
        <taxon>Chloroflexota</taxon>
        <taxon>Ardenticatenia</taxon>
        <taxon>Ardenticatenales</taxon>
        <taxon>Ardenticatenaceae</taxon>
        <taxon>Ardenticatena</taxon>
    </lineage>
</organism>
<dbReference type="InterPro" id="IPR022791">
    <property type="entry name" value="L-PG_synthase/AglD"/>
</dbReference>
<dbReference type="AlphaFoldDB" id="A0A0M8K9R1"/>
<evidence type="ECO:0000313" key="8">
    <source>
        <dbReference type="EMBL" id="KPL87728.1"/>
    </source>
</evidence>
<comment type="subcellular location">
    <subcellularLocation>
        <location evidence="1">Cell membrane</location>
        <topology evidence="1">Multi-pass membrane protein</topology>
    </subcellularLocation>
</comment>
<accession>A0A0M8K9R1</accession>
<evidence type="ECO:0000256" key="5">
    <source>
        <dbReference type="ARBA" id="ARBA00023136"/>
    </source>
</evidence>
<evidence type="ECO:0000256" key="6">
    <source>
        <dbReference type="SAM" id="Phobius"/>
    </source>
</evidence>
<dbReference type="Pfam" id="PF03706">
    <property type="entry name" value="LPG_synthase_TM"/>
    <property type="match status" value="1"/>
</dbReference>
<sequence>MTKERIRLAIGLLVSAVFLYLALRGLRLHEVWNTIQGANYWWLLPGVGAYFLGVVVRTWRWHYMLRPIKPIPLRTLFPVVCIGYMGNNIYPARAGEVLRAYILKRREQVSMSANMATVVVERLFDGLTMLLFVFLALPISNFNPRYEAIVTLFSALFFGALVLFLALAMRPHTARTWYTRLLALCVPQRFHDAAHHLFDRFIDGLASLRNGRDVFMIFITSIIIWLLETLKYWFVMHAFPFHVSFLVLMLMNGIVNLATTLPAAPGYIGTFDAPGIEVLEAFGVPGEIAAGYTLVLHAALWLPITLLGGYYLWRENVSVARARAEVEELAS</sequence>
<reference evidence="7 9" key="1">
    <citation type="journal article" date="2015" name="Genome Announc.">
        <title>Draft Genome Sequence of a Heterotrophic Facultative Anaerobic Thermophilic Bacterium, Ardenticatena maritima Strain 110ST.</title>
        <authorList>
            <person name="Kawaichi S."/>
            <person name="Yoshida T."/>
            <person name="Sako Y."/>
            <person name="Nakamura R."/>
        </authorList>
    </citation>
    <scope>NUCLEOTIDE SEQUENCE [LARGE SCALE GENOMIC DNA]</scope>
    <source>
        <strain evidence="7 9">110S</strain>
    </source>
</reference>
<reference evidence="8 10" key="2">
    <citation type="submission" date="2015-07" db="EMBL/GenBank/DDBJ databases">
        <title>Whole genome sequence of Ardenticatena maritima DSM 23922.</title>
        <authorList>
            <person name="Hemp J."/>
            <person name="Ward L.M."/>
            <person name="Pace L.A."/>
            <person name="Fischer W.W."/>
        </authorList>
    </citation>
    <scope>NUCLEOTIDE SEQUENCE [LARGE SCALE GENOMIC DNA]</scope>
    <source>
        <strain evidence="8 10">110S</strain>
    </source>
</reference>
<reference evidence="9" key="3">
    <citation type="submission" date="2015-08" db="EMBL/GenBank/DDBJ databases">
        <title>Draft Genome Sequence of a Heterotrophic Facultative Anaerobic Bacterium Ardenticatena maritima Strain 110S.</title>
        <authorList>
            <person name="Kawaichi S."/>
            <person name="Yoshida T."/>
            <person name="Sako Y."/>
            <person name="Nakamura R."/>
        </authorList>
    </citation>
    <scope>NUCLEOTIDE SEQUENCE [LARGE SCALE GENOMIC DNA]</scope>
    <source>
        <strain evidence="9">110S</strain>
    </source>
</reference>
<protein>
    <recommendedName>
        <fullName evidence="11">TIGR00374 family protein</fullName>
    </recommendedName>
</protein>
<dbReference type="EMBL" id="LGKN01000005">
    <property type="protein sequence ID" value="KPL87728.1"/>
    <property type="molecule type" value="Genomic_DNA"/>
</dbReference>
<evidence type="ECO:0000256" key="3">
    <source>
        <dbReference type="ARBA" id="ARBA00022692"/>
    </source>
</evidence>
<feature type="transmembrane region" description="Helical" evidence="6">
    <location>
        <begin position="40"/>
        <end position="59"/>
    </location>
</feature>
<evidence type="ECO:0000256" key="2">
    <source>
        <dbReference type="ARBA" id="ARBA00022475"/>
    </source>
</evidence>
<dbReference type="GO" id="GO:0005886">
    <property type="term" value="C:plasma membrane"/>
    <property type="evidence" value="ECO:0007669"/>
    <property type="project" value="UniProtKB-SubCell"/>
</dbReference>
<evidence type="ECO:0000256" key="4">
    <source>
        <dbReference type="ARBA" id="ARBA00022989"/>
    </source>
</evidence>
<evidence type="ECO:0000313" key="9">
    <source>
        <dbReference type="Proteomes" id="UP000037784"/>
    </source>
</evidence>
<dbReference type="EMBL" id="BBZA01000137">
    <property type="protein sequence ID" value="GAP63339.1"/>
    <property type="molecule type" value="Genomic_DNA"/>
</dbReference>